<dbReference type="Ensembl" id="ENSMALT00000000779.1">
    <property type="protein sequence ID" value="ENSMALP00000000742.1"/>
    <property type="gene ID" value="ENSMALG00000000551.1"/>
</dbReference>
<feature type="domain" description="PiggyBac transposable element-derived protein" evidence="1">
    <location>
        <begin position="62"/>
        <end position="210"/>
    </location>
</feature>
<dbReference type="PANTHER" id="PTHR47272:SF1">
    <property type="entry name" value="PIGGYBAC TRANSPOSABLE ELEMENT-DERIVED PROTEIN 3-LIKE"/>
    <property type="match status" value="1"/>
</dbReference>
<evidence type="ECO:0000313" key="2">
    <source>
        <dbReference type="Ensembl" id="ENSMALP00000000742.1"/>
    </source>
</evidence>
<evidence type="ECO:0000313" key="3">
    <source>
        <dbReference type="Proteomes" id="UP000261600"/>
    </source>
</evidence>
<accession>A0A3Q3IAY3</accession>
<dbReference type="InterPro" id="IPR029526">
    <property type="entry name" value="PGBD"/>
</dbReference>
<keyword evidence="3" id="KW-1185">Reference proteome</keyword>
<dbReference type="PANTHER" id="PTHR47272">
    <property type="entry name" value="DDE_TNP_1_7 DOMAIN-CONTAINING PROTEIN"/>
    <property type="match status" value="1"/>
</dbReference>
<name>A0A3Q3IAY3_MONAL</name>
<sequence>MYNFFFSVDYTVLNIVAKWPGSTHDATILSESGLQHIFEGCYMPDSCHLLWDSRVEGTELIDFFMYPFPEELINEIVHNTNPYALQKGKENLALTKEELKKFLGIMVAPSGPDGDPRSRMYWSSEEGLSNARPVNRFEQILRYIHFPDNYSQEAGNADKLFKIKPVLDVLEKIFHSTSDPEEFKSIDEQIILFKRHVSLKQYIPRKPKPCTDLKYIHPWFQTRDLFWKGLTVFQSHTPQLHYGIFYQFFYTIPLIQTLQQQGIYEKVSWLQRETKRRGICSVFSDLHGLFLLRPITNRFVPAMERERGKKMLNIQKPFSVNLYNQKMGGADLMDQCIAMYPHRHKSKWWYIQVLFLTQCYSTSFEAQSPGNHWAQLTKVKNANRCHNAECKRKTKNICMQCFLPLCPGCFASFHIR</sequence>
<feature type="domain" description="PiggyBac transposable element-derived protein" evidence="1">
    <location>
        <begin position="300"/>
        <end position="356"/>
    </location>
</feature>
<organism evidence="2 3">
    <name type="scientific">Monopterus albus</name>
    <name type="common">Swamp eel</name>
    <dbReference type="NCBI Taxonomy" id="43700"/>
    <lineage>
        <taxon>Eukaryota</taxon>
        <taxon>Metazoa</taxon>
        <taxon>Chordata</taxon>
        <taxon>Craniata</taxon>
        <taxon>Vertebrata</taxon>
        <taxon>Euteleostomi</taxon>
        <taxon>Actinopterygii</taxon>
        <taxon>Neopterygii</taxon>
        <taxon>Teleostei</taxon>
        <taxon>Neoteleostei</taxon>
        <taxon>Acanthomorphata</taxon>
        <taxon>Anabantaria</taxon>
        <taxon>Synbranchiformes</taxon>
        <taxon>Synbranchidae</taxon>
        <taxon>Monopterus</taxon>
    </lineage>
</organism>
<protein>
    <recommendedName>
        <fullName evidence="1">PiggyBac transposable element-derived protein domain-containing protein</fullName>
    </recommendedName>
</protein>
<evidence type="ECO:0000259" key="1">
    <source>
        <dbReference type="Pfam" id="PF13843"/>
    </source>
</evidence>
<reference evidence="2" key="2">
    <citation type="submission" date="2025-09" db="UniProtKB">
        <authorList>
            <consortium name="Ensembl"/>
        </authorList>
    </citation>
    <scope>IDENTIFICATION</scope>
</reference>
<reference evidence="2" key="1">
    <citation type="submission" date="2025-08" db="UniProtKB">
        <authorList>
            <consortium name="Ensembl"/>
        </authorList>
    </citation>
    <scope>IDENTIFICATION</scope>
</reference>
<proteinExistence type="predicted"/>
<dbReference type="AlphaFoldDB" id="A0A3Q3IAY3"/>
<dbReference type="Proteomes" id="UP000261600">
    <property type="component" value="Unplaced"/>
</dbReference>
<dbReference type="Pfam" id="PF13843">
    <property type="entry name" value="DDE_Tnp_1_7"/>
    <property type="match status" value="2"/>
</dbReference>